<dbReference type="PANTHER" id="PTHR13239">
    <property type="entry name" value="PROTEIN REQUIRED FOR HYPHAL ANASTOMOSIS HAM-2"/>
    <property type="match status" value="1"/>
</dbReference>
<dbReference type="InterPro" id="IPR040185">
    <property type="entry name" value="Far11/STRP"/>
</dbReference>
<evidence type="ECO:0000313" key="4">
    <source>
        <dbReference type="EMBL" id="ODV90303.1"/>
    </source>
</evidence>
<dbReference type="OrthoDB" id="18234at2759"/>
<evidence type="ECO:0000256" key="1">
    <source>
        <dbReference type="SAM" id="MobiDB-lite"/>
    </source>
</evidence>
<accession>A0A1E4TF39</accession>
<dbReference type="SMART" id="SM01292">
    <property type="entry name" value="N1221"/>
    <property type="match status" value="1"/>
</dbReference>
<gene>
    <name evidence="4" type="ORF">CANCADRAFT_56851</name>
</gene>
<dbReference type="AlphaFoldDB" id="A0A1E4TF39"/>
<sequence>MTDPDIVSEFLTNAPDACDSALPISASKPIDLKYTHMQSLHIEIDLWFSASEALIISHIQKNSAKSLKSLTDSSDWQSLSPDLKLATIDALLSRCRSSSMKSISLAIQALSALLFGLSGTYSSLDELISSIRNDVAICLTLPTFLDTMTLLISKHTVSTLNLQSLHISSPESTKTIHLSRGVFFSTMSILYVTFQVLLHSDQPKPIRYRQIATDILSSLIRIMADACAITAVDIPLQQLFLLLNTLIQYAFGDFEDLEKSRSLLNELNGVSQNQNSKSDLSASLFTYNSFRHQVTSKYPILTPPANPILMEILEGRLFTAPSSQLAHNSDSQTGPSQHLSSQSNHNQMDRTSGGPKIKKGIFQTNQDYPFLFSGEGEAPASIKEACELLNSSLYMSASQKQIIDEKILLHKWNINQRFKSELPKEVSKMKCTDDYISDTLDLIESLYASSLRYLPSMVAMILDSLLTVIQYVDERTAHHSQGNGAMNYASDDAIRSQDIVLRSISEYLLLFLKWSKRSHVLKFEYMATLLVESRALRILSQVLFREPPAYFLLASTRPNSVWLTSVLSISNITASRLVIPEGDDGYCSWLRLTWAVDFLRIMHKLIKQKAFRLVRFASSRTDHTLSLSHYLFVDHPDLRKYALKIFKAEMAFHGRKWRQHNMSIISDIYVNSDFKLGEPWLAIADTSNTARYQQSEENYKQLTNFYLVRMYPEQTEGAVKFGYRSSD</sequence>
<name>A0A1E4TF39_9ASCO</name>
<dbReference type="GO" id="GO:0005829">
    <property type="term" value="C:cytosol"/>
    <property type="evidence" value="ECO:0007669"/>
    <property type="project" value="TreeGrafter"/>
</dbReference>
<feature type="region of interest" description="Disordered" evidence="1">
    <location>
        <begin position="324"/>
        <end position="358"/>
    </location>
</feature>
<organism evidence="4 5">
    <name type="scientific">Tortispora caseinolytica NRRL Y-17796</name>
    <dbReference type="NCBI Taxonomy" id="767744"/>
    <lineage>
        <taxon>Eukaryota</taxon>
        <taxon>Fungi</taxon>
        <taxon>Dikarya</taxon>
        <taxon>Ascomycota</taxon>
        <taxon>Saccharomycotina</taxon>
        <taxon>Trigonopsidomycetes</taxon>
        <taxon>Trigonopsidales</taxon>
        <taxon>Trigonopsidaceae</taxon>
        <taxon>Tortispora</taxon>
    </lineage>
</organism>
<feature type="compositionally biased region" description="Low complexity" evidence="1">
    <location>
        <begin position="336"/>
        <end position="346"/>
    </location>
</feature>
<dbReference type="EMBL" id="KV453842">
    <property type="protein sequence ID" value="ODV90303.1"/>
    <property type="molecule type" value="Genomic_DNA"/>
</dbReference>
<protein>
    <submittedName>
        <fullName evidence="4">Uncharacterized protein</fullName>
    </submittedName>
</protein>
<dbReference type="GO" id="GO:0007010">
    <property type="term" value="P:cytoskeleton organization"/>
    <property type="evidence" value="ECO:0007669"/>
    <property type="project" value="TreeGrafter"/>
</dbReference>
<reference evidence="5" key="1">
    <citation type="submission" date="2016-02" db="EMBL/GenBank/DDBJ databases">
        <title>Comparative genomics of biotechnologically important yeasts.</title>
        <authorList>
            <consortium name="DOE Joint Genome Institute"/>
            <person name="Riley R."/>
            <person name="Haridas S."/>
            <person name="Wolfe K.H."/>
            <person name="Lopes M.R."/>
            <person name="Hittinger C.T."/>
            <person name="Goker M."/>
            <person name="Salamov A."/>
            <person name="Wisecaver J."/>
            <person name="Long T.M."/>
            <person name="Aerts A.L."/>
            <person name="Barry K."/>
            <person name="Choi C."/>
            <person name="Clum A."/>
            <person name="Coughlan A.Y."/>
            <person name="Deshpande S."/>
            <person name="Douglass A.P."/>
            <person name="Hanson S.J."/>
            <person name="Klenk H.-P."/>
            <person name="Labutti K."/>
            <person name="Lapidus A."/>
            <person name="Lindquist E."/>
            <person name="Lipzen A."/>
            <person name="Meier-Kolthoff J.P."/>
            <person name="Ohm R.A."/>
            <person name="Otillar R.P."/>
            <person name="Pangilinan J."/>
            <person name="Peng Y."/>
            <person name="Rokas A."/>
            <person name="Rosa C.A."/>
            <person name="Scheuner C."/>
            <person name="Sibirny A.A."/>
            <person name="Slot J.C."/>
            <person name="Stielow J.B."/>
            <person name="Sun H."/>
            <person name="Kurtzman C.P."/>
            <person name="Blackwell M."/>
            <person name="Jeffries T.W."/>
            <person name="Grigoriev I.V."/>
        </authorList>
    </citation>
    <scope>NUCLEOTIDE SEQUENCE [LARGE SCALE GENOMIC DNA]</scope>
    <source>
        <strain evidence="5">NRRL Y-17796</strain>
    </source>
</reference>
<dbReference type="Proteomes" id="UP000095023">
    <property type="component" value="Unassembled WGS sequence"/>
</dbReference>
<dbReference type="PANTHER" id="PTHR13239:SF4">
    <property type="entry name" value="AT25231P"/>
    <property type="match status" value="1"/>
</dbReference>
<dbReference type="InterPro" id="IPR021819">
    <property type="entry name" value="Far11/STRP_C"/>
</dbReference>
<dbReference type="Pfam" id="PF07923">
    <property type="entry name" value="N1221"/>
    <property type="match status" value="1"/>
</dbReference>
<dbReference type="Pfam" id="PF11882">
    <property type="entry name" value="DUF3402"/>
    <property type="match status" value="2"/>
</dbReference>
<evidence type="ECO:0000259" key="3">
    <source>
        <dbReference type="SMART" id="SM01293"/>
    </source>
</evidence>
<evidence type="ECO:0000259" key="2">
    <source>
        <dbReference type="SMART" id="SM01292"/>
    </source>
</evidence>
<evidence type="ECO:0000313" key="5">
    <source>
        <dbReference type="Proteomes" id="UP000095023"/>
    </source>
</evidence>
<dbReference type="SMART" id="SM01293">
    <property type="entry name" value="DUF3402"/>
    <property type="match status" value="1"/>
</dbReference>
<proteinExistence type="predicted"/>
<feature type="domain" description="Far11/STRP N-terminal" evidence="2">
    <location>
        <begin position="27"/>
        <end position="314"/>
    </location>
</feature>
<dbReference type="InterPro" id="IPR012486">
    <property type="entry name" value="Far11/STRP_N"/>
</dbReference>
<keyword evidence="5" id="KW-1185">Reference proteome</keyword>
<feature type="domain" description="Far11/STRP C-terminal" evidence="3">
    <location>
        <begin position="379"/>
        <end position="727"/>
    </location>
</feature>
<feature type="compositionally biased region" description="Polar residues" evidence="1">
    <location>
        <begin position="324"/>
        <end position="335"/>
    </location>
</feature>